<keyword evidence="1" id="KW-1133">Transmembrane helix</keyword>
<keyword evidence="3" id="KW-1185">Reference proteome</keyword>
<keyword evidence="1" id="KW-0472">Membrane</keyword>
<feature type="transmembrane region" description="Helical" evidence="1">
    <location>
        <begin position="70"/>
        <end position="89"/>
    </location>
</feature>
<dbReference type="RefSeq" id="WP_229999893.1">
    <property type="nucleotide sequence ID" value="NZ_JAJJMN010000001.1"/>
</dbReference>
<keyword evidence="1" id="KW-0812">Transmembrane</keyword>
<evidence type="ECO:0000313" key="3">
    <source>
        <dbReference type="Proteomes" id="UP001430700"/>
    </source>
</evidence>
<evidence type="ECO:0008006" key="4">
    <source>
        <dbReference type="Google" id="ProtNLM"/>
    </source>
</evidence>
<feature type="transmembrane region" description="Helical" evidence="1">
    <location>
        <begin position="95"/>
        <end position="113"/>
    </location>
</feature>
<protein>
    <recommendedName>
        <fullName evidence="4">SLATT domain-containing protein</fullName>
    </recommendedName>
</protein>
<sequence length="203" mass="24197">MPTINFHEQIMTEVDLLQKRGINSRKFILKDNKIIVDVKSLRKNDKYEVKLDQLGFDIHYRSDNTIPGKLFFCVCITLIIALTILYIFTTQVNQGTLIFNYIIWGTIASIAYFKQHQDDIYLTGGQTTLVFYRDIPQEKNVLEFIEKIKTNTRIYLKEKYTNFDNIFSEHDFYNRINWLKDMEIINSSEYAEYKSNFEINRLL</sequence>
<comment type="caution">
    <text evidence="2">The sequence shown here is derived from an EMBL/GenBank/DDBJ whole genome shotgun (WGS) entry which is preliminary data.</text>
</comment>
<proteinExistence type="predicted"/>
<gene>
    <name evidence="2" type="ORF">LNQ34_12005</name>
</gene>
<name>A0ABS8M2S2_9FLAO</name>
<organism evidence="2 3">
    <name type="scientific">Flavobacterium lipolyticum</name>
    <dbReference type="NCBI Taxonomy" id="2893754"/>
    <lineage>
        <taxon>Bacteria</taxon>
        <taxon>Pseudomonadati</taxon>
        <taxon>Bacteroidota</taxon>
        <taxon>Flavobacteriia</taxon>
        <taxon>Flavobacteriales</taxon>
        <taxon>Flavobacteriaceae</taxon>
        <taxon>Flavobacterium</taxon>
    </lineage>
</organism>
<reference evidence="2" key="1">
    <citation type="submission" date="2021-11" db="EMBL/GenBank/DDBJ databases">
        <title>Description of novel Flavobacterium species.</title>
        <authorList>
            <person name="Saticioglu I.B."/>
            <person name="Ay H."/>
            <person name="Altun S."/>
            <person name="Duman M."/>
        </authorList>
    </citation>
    <scope>NUCLEOTIDE SEQUENCE</scope>
    <source>
        <strain evidence="2">F-126</strain>
    </source>
</reference>
<dbReference type="EMBL" id="JAJJMN010000001">
    <property type="protein sequence ID" value="MCC9018501.1"/>
    <property type="molecule type" value="Genomic_DNA"/>
</dbReference>
<evidence type="ECO:0000313" key="2">
    <source>
        <dbReference type="EMBL" id="MCC9018501.1"/>
    </source>
</evidence>
<evidence type="ECO:0000256" key="1">
    <source>
        <dbReference type="SAM" id="Phobius"/>
    </source>
</evidence>
<dbReference type="Proteomes" id="UP001430700">
    <property type="component" value="Unassembled WGS sequence"/>
</dbReference>
<accession>A0ABS8M2S2</accession>